<dbReference type="NCBIfam" id="TIGR00364">
    <property type="entry name" value="7-cyano-7-deazaguanine synthase QueC"/>
    <property type="match status" value="1"/>
</dbReference>
<comment type="pathway">
    <text evidence="1 11">Purine metabolism; 7-cyano-7-deazaguanine biosynthesis.</text>
</comment>
<evidence type="ECO:0000256" key="10">
    <source>
        <dbReference type="ARBA" id="ARBA00047890"/>
    </source>
</evidence>
<evidence type="ECO:0000256" key="6">
    <source>
        <dbReference type="ARBA" id="ARBA00022833"/>
    </source>
</evidence>
<feature type="binding site" evidence="11">
    <location>
        <position position="189"/>
    </location>
    <ligand>
        <name>Zn(2+)</name>
        <dbReference type="ChEBI" id="CHEBI:29105"/>
    </ligand>
</feature>
<comment type="similarity">
    <text evidence="8 11">Belongs to the QueC family.</text>
</comment>
<dbReference type="AlphaFoldDB" id="A0A7C3GU15"/>
<organism evidence="12">
    <name type="scientific">Thermosulfurimonas dismutans</name>
    <dbReference type="NCBI Taxonomy" id="999894"/>
    <lineage>
        <taxon>Bacteria</taxon>
        <taxon>Pseudomonadati</taxon>
        <taxon>Thermodesulfobacteriota</taxon>
        <taxon>Thermodesulfobacteria</taxon>
        <taxon>Thermodesulfobacteriales</taxon>
        <taxon>Thermodesulfobacteriaceae</taxon>
        <taxon>Thermosulfurimonas</taxon>
    </lineage>
</organism>
<dbReference type="PIRSF" id="PIRSF006293">
    <property type="entry name" value="ExsB"/>
    <property type="match status" value="1"/>
</dbReference>
<keyword evidence="3 11" id="KW-0479">Metal-binding</keyword>
<evidence type="ECO:0000256" key="5">
    <source>
        <dbReference type="ARBA" id="ARBA00022785"/>
    </source>
</evidence>
<evidence type="ECO:0000256" key="9">
    <source>
        <dbReference type="ARBA" id="ARBA00039149"/>
    </source>
</evidence>
<dbReference type="GO" id="GO:0016879">
    <property type="term" value="F:ligase activity, forming carbon-nitrogen bonds"/>
    <property type="evidence" value="ECO:0007669"/>
    <property type="project" value="UniProtKB-UniRule"/>
</dbReference>
<keyword evidence="5 11" id="KW-0671">Queuosine biosynthesis</keyword>
<dbReference type="Proteomes" id="UP000886043">
    <property type="component" value="Unassembled WGS sequence"/>
</dbReference>
<dbReference type="PANTHER" id="PTHR42914">
    <property type="entry name" value="7-CYANO-7-DEAZAGUANINE SYNTHASE"/>
    <property type="match status" value="1"/>
</dbReference>
<dbReference type="SUPFAM" id="SSF52402">
    <property type="entry name" value="Adenine nucleotide alpha hydrolases-like"/>
    <property type="match status" value="1"/>
</dbReference>
<dbReference type="EC" id="6.3.4.20" evidence="9 11"/>
<keyword evidence="4 11" id="KW-0547">Nucleotide-binding</keyword>
<dbReference type="GO" id="GO:0008616">
    <property type="term" value="P:tRNA queuosine(34) biosynthetic process"/>
    <property type="evidence" value="ECO:0007669"/>
    <property type="project" value="UniProtKB-UniRule"/>
</dbReference>
<comment type="function">
    <text evidence="11">Catalyzes the ATP-dependent conversion of 7-carboxy-7-deazaguanine (CDG) to 7-cyano-7-deazaguanine (preQ(0)).</text>
</comment>
<keyword evidence="7 11" id="KW-0067">ATP-binding</keyword>
<comment type="caution">
    <text evidence="12">The sequence shown here is derived from an EMBL/GenBank/DDBJ whole genome shotgun (WGS) entry which is preliminary data.</text>
</comment>
<evidence type="ECO:0000256" key="11">
    <source>
        <dbReference type="HAMAP-Rule" id="MF_01633"/>
    </source>
</evidence>
<dbReference type="PANTHER" id="PTHR42914:SF1">
    <property type="entry name" value="7-CYANO-7-DEAZAGUANINE SYNTHASE"/>
    <property type="match status" value="1"/>
</dbReference>
<keyword evidence="2 11" id="KW-0436">Ligase</keyword>
<protein>
    <recommendedName>
        <fullName evidence="9 11">7-cyano-7-deazaguanine synthase</fullName>
        <ecNumber evidence="9 11">6.3.4.20</ecNumber>
    </recommendedName>
    <alternativeName>
        <fullName evidence="11">7-cyano-7-carbaguanine synthase</fullName>
    </alternativeName>
    <alternativeName>
        <fullName evidence="11">PreQ(0) synthase</fullName>
    </alternativeName>
    <alternativeName>
        <fullName evidence="11">Queuosine biosynthesis protein QueC</fullName>
    </alternativeName>
</protein>
<dbReference type="InterPro" id="IPR014729">
    <property type="entry name" value="Rossmann-like_a/b/a_fold"/>
</dbReference>
<dbReference type="CDD" id="cd01995">
    <property type="entry name" value="QueC-like"/>
    <property type="match status" value="1"/>
</dbReference>
<evidence type="ECO:0000256" key="7">
    <source>
        <dbReference type="ARBA" id="ARBA00022840"/>
    </source>
</evidence>
<evidence type="ECO:0000256" key="1">
    <source>
        <dbReference type="ARBA" id="ARBA00005061"/>
    </source>
</evidence>
<evidence type="ECO:0000313" key="12">
    <source>
        <dbReference type="EMBL" id="HFC98642.1"/>
    </source>
</evidence>
<comment type="catalytic activity">
    <reaction evidence="10 11">
        <text>7-carboxy-7-carbaguanine + NH4(+) + 2 ATP = 7-cyano-7-carbaguanine + 2 AMP + 2 diphosphate + 2 H(+)</text>
        <dbReference type="Rhea" id="RHEA:27982"/>
        <dbReference type="ChEBI" id="CHEBI:15378"/>
        <dbReference type="ChEBI" id="CHEBI:28938"/>
        <dbReference type="ChEBI" id="CHEBI:30616"/>
        <dbReference type="ChEBI" id="CHEBI:33019"/>
        <dbReference type="ChEBI" id="CHEBI:45075"/>
        <dbReference type="ChEBI" id="CHEBI:61036"/>
        <dbReference type="ChEBI" id="CHEBI:456215"/>
        <dbReference type="EC" id="6.3.4.20"/>
    </reaction>
</comment>
<feature type="binding site" evidence="11">
    <location>
        <position position="197"/>
    </location>
    <ligand>
        <name>Zn(2+)</name>
        <dbReference type="ChEBI" id="CHEBI:29105"/>
    </ligand>
</feature>
<reference evidence="12" key="1">
    <citation type="journal article" date="2020" name="mSystems">
        <title>Genome- and Community-Level Interaction Insights into Carbon Utilization and Element Cycling Functions of Hydrothermarchaeota in Hydrothermal Sediment.</title>
        <authorList>
            <person name="Zhou Z."/>
            <person name="Liu Y."/>
            <person name="Xu W."/>
            <person name="Pan J."/>
            <person name="Luo Z.H."/>
            <person name="Li M."/>
        </authorList>
    </citation>
    <scope>NUCLEOTIDE SEQUENCE [LARGE SCALE GENOMIC DNA]</scope>
    <source>
        <strain evidence="12">HyVt-483</strain>
    </source>
</reference>
<sequence length="229" mass="25371">MAKPLAVVLLSGGLDSCVTAALAARDHDLALLHVKYGQRTEAREERAFRDLCEYFRPRYFLITEVPALKAIGGSALTDASIAVPEKEPDPRSIPVTYVPFRNAHFLAIATSWAEVLGAGKIFIGANELDFSGYPDCRRSFFDAFEKAIEEGTRPETRIRIETPLIHLTKAQIVKLGAELKAPFHLTWSCYQQEEKACGRCESCRLRLKAFAEAGLKDPIPYASPATEDI</sequence>
<dbReference type="Gene3D" id="3.40.50.620">
    <property type="entry name" value="HUPs"/>
    <property type="match status" value="1"/>
</dbReference>
<feature type="binding site" evidence="11">
    <location>
        <begin position="10"/>
        <end position="20"/>
    </location>
    <ligand>
        <name>ATP</name>
        <dbReference type="ChEBI" id="CHEBI:30616"/>
    </ligand>
</feature>
<feature type="binding site" evidence="11">
    <location>
        <position position="203"/>
    </location>
    <ligand>
        <name>Zn(2+)</name>
        <dbReference type="ChEBI" id="CHEBI:29105"/>
    </ligand>
</feature>
<keyword evidence="6 11" id="KW-0862">Zinc</keyword>
<proteinExistence type="inferred from homology"/>
<accession>A0A7C3GU15</accession>
<dbReference type="UniPathway" id="UPA00391"/>
<dbReference type="GO" id="GO:0005524">
    <property type="term" value="F:ATP binding"/>
    <property type="evidence" value="ECO:0007669"/>
    <property type="project" value="UniProtKB-UniRule"/>
</dbReference>
<evidence type="ECO:0000256" key="3">
    <source>
        <dbReference type="ARBA" id="ARBA00022723"/>
    </source>
</evidence>
<evidence type="ECO:0000256" key="2">
    <source>
        <dbReference type="ARBA" id="ARBA00022598"/>
    </source>
</evidence>
<dbReference type="HAMAP" id="MF_01633">
    <property type="entry name" value="QueC"/>
    <property type="match status" value="1"/>
</dbReference>
<dbReference type="InterPro" id="IPR018317">
    <property type="entry name" value="QueC"/>
</dbReference>
<feature type="binding site" evidence="11">
    <location>
        <position position="200"/>
    </location>
    <ligand>
        <name>Zn(2+)</name>
        <dbReference type="ChEBI" id="CHEBI:29105"/>
    </ligand>
</feature>
<gene>
    <name evidence="11 12" type="primary">queC</name>
    <name evidence="12" type="ORF">ENJ40_09360</name>
</gene>
<dbReference type="Pfam" id="PF06508">
    <property type="entry name" value="QueC"/>
    <property type="match status" value="1"/>
</dbReference>
<comment type="cofactor">
    <cofactor evidence="11">
        <name>Zn(2+)</name>
        <dbReference type="ChEBI" id="CHEBI:29105"/>
    </cofactor>
    <text evidence="11">Binds 1 zinc ion per subunit.</text>
</comment>
<dbReference type="GO" id="GO:0008270">
    <property type="term" value="F:zinc ion binding"/>
    <property type="evidence" value="ECO:0007669"/>
    <property type="project" value="UniProtKB-UniRule"/>
</dbReference>
<name>A0A7C3GU15_9BACT</name>
<evidence type="ECO:0000256" key="4">
    <source>
        <dbReference type="ARBA" id="ARBA00022741"/>
    </source>
</evidence>
<dbReference type="EMBL" id="DRMH01000130">
    <property type="protein sequence ID" value="HFC98642.1"/>
    <property type="molecule type" value="Genomic_DNA"/>
</dbReference>
<evidence type="ECO:0000256" key="8">
    <source>
        <dbReference type="ARBA" id="ARBA00037993"/>
    </source>
</evidence>